<proteinExistence type="inferred from homology"/>
<evidence type="ECO:0000256" key="1">
    <source>
        <dbReference type="ARBA" id="ARBA00001971"/>
    </source>
</evidence>
<keyword evidence="4 6" id="KW-0479">Metal-binding</keyword>
<keyword evidence="6" id="KW-0560">Oxidoreductase</keyword>
<accession>A0ABR2HNL7</accession>
<comment type="cofactor">
    <cofactor evidence="1">
        <name>heme</name>
        <dbReference type="ChEBI" id="CHEBI:30413"/>
    </cofactor>
</comment>
<feature type="transmembrane region" description="Helical" evidence="7">
    <location>
        <begin position="26"/>
        <end position="48"/>
    </location>
</feature>
<dbReference type="InterPro" id="IPR002401">
    <property type="entry name" value="Cyt_P450_E_grp-I"/>
</dbReference>
<dbReference type="InterPro" id="IPR017972">
    <property type="entry name" value="Cyt_P450_CS"/>
</dbReference>
<dbReference type="PANTHER" id="PTHR24305">
    <property type="entry name" value="CYTOCHROME P450"/>
    <property type="match status" value="1"/>
</dbReference>
<reference evidence="8 9" key="1">
    <citation type="journal article" date="2024" name="IMA Fungus">
        <title>Apiospora arundinis, a panoply of carbohydrate-active enzymes and secondary metabolites.</title>
        <authorList>
            <person name="Sorensen T."/>
            <person name="Petersen C."/>
            <person name="Muurmann A.T."/>
            <person name="Christiansen J.V."/>
            <person name="Brundto M.L."/>
            <person name="Overgaard C.K."/>
            <person name="Boysen A.T."/>
            <person name="Wollenberg R.D."/>
            <person name="Larsen T.O."/>
            <person name="Sorensen J.L."/>
            <person name="Nielsen K.L."/>
            <person name="Sondergaard T.E."/>
        </authorList>
    </citation>
    <scope>NUCLEOTIDE SEQUENCE [LARGE SCALE GENOMIC DNA]</scope>
    <source>
        <strain evidence="8 9">AAU 773</strain>
    </source>
</reference>
<keyword evidence="9" id="KW-1185">Reference proteome</keyword>
<gene>
    <name evidence="8" type="ORF">PGQ11_013266</name>
</gene>
<keyword evidence="7" id="KW-0472">Membrane</keyword>
<keyword evidence="7" id="KW-0812">Transmembrane</keyword>
<keyword evidence="5 6" id="KW-0408">Iron</keyword>
<name>A0ABR2HNL7_9PEZI</name>
<evidence type="ECO:0000256" key="6">
    <source>
        <dbReference type="RuleBase" id="RU000461"/>
    </source>
</evidence>
<evidence type="ECO:0000313" key="8">
    <source>
        <dbReference type="EMBL" id="KAK8850787.1"/>
    </source>
</evidence>
<dbReference type="Proteomes" id="UP001390339">
    <property type="component" value="Unassembled WGS sequence"/>
</dbReference>
<evidence type="ECO:0000256" key="3">
    <source>
        <dbReference type="ARBA" id="ARBA00022617"/>
    </source>
</evidence>
<dbReference type="PROSITE" id="PS00086">
    <property type="entry name" value="CYTOCHROME_P450"/>
    <property type="match status" value="1"/>
</dbReference>
<comment type="caution">
    <text evidence="8">The sequence shown here is derived from an EMBL/GenBank/DDBJ whole genome shotgun (WGS) entry which is preliminary data.</text>
</comment>
<evidence type="ECO:0000256" key="2">
    <source>
        <dbReference type="ARBA" id="ARBA00010617"/>
    </source>
</evidence>
<dbReference type="SUPFAM" id="SSF48264">
    <property type="entry name" value="Cytochrome P450"/>
    <property type="match status" value="1"/>
</dbReference>
<dbReference type="EMBL" id="JAPCWZ010000009">
    <property type="protein sequence ID" value="KAK8850787.1"/>
    <property type="molecule type" value="Genomic_DNA"/>
</dbReference>
<dbReference type="InterPro" id="IPR001128">
    <property type="entry name" value="Cyt_P450"/>
</dbReference>
<dbReference type="Gene3D" id="1.10.630.10">
    <property type="entry name" value="Cytochrome P450"/>
    <property type="match status" value="1"/>
</dbReference>
<dbReference type="PANTHER" id="PTHR24305:SF210">
    <property type="entry name" value="CYTOCHROME P450 MONOOXYGENASE ASQL-RELATED"/>
    <property type="match status" value="1"/>
</dbReference>
<evidence type="ECO:0000256" key="5">
    <source>
        <dbReference type="ARBA" id="ARBA00023004"/>
    </source>
</evidence>
<evidence type="ECO:0000256" key="7">
    <source>
        <dbReference type="SAM" id="Phobius"/>
    </source>
</evidence>
<dbReference type="InterPro" id="IPR050121">
    <property type="entry name" value="Cytochrome_P450_monoxygenase"/>
</dbReference>
<dbReference type="PRINTS" id="PR00463">
    <property type="entry name" value="EP450I"/>
</dbReference>
<dbReference type="Pfam" id="PF00067">
    <property type="entry name" value="p450"/>
    <property type="match status" value="1"/>
</dbReference>
<keyword evidence="6" id="KW-0503">Monooxygenase</keyword>
<keyword evidence="7" id="KW-1133">Transmembrane helix</keyword>
<evidence type="ECO:0000313" key="9">
    <source>
        <dbReference type="Proteomes" id="UP001390339"/>
    </source>
</evidence>
<keyword evidence="3 6" id="KW-0349">Heme</keyword>
<protein>
    <submittedName>
        <fullName evidence="8">Cytochrome P450</fullName>
    </submittedName>
</protein>
<evidence type="ECO:0000256" key="4">
    <source>
        <dbReference type="ARBA" id="ARBA00022723"/>
    </source>
</evidence>
<sequence>MTPQIQDYVPLDIYDRSLDQGTAQRILALFFINALVLWTFRAVWRLFFHPLSRYPGPRIAAVSDIWYAYHSLLGRWPWTVEDVLKKYGDVVRIAPNELVFTTPQALADIYGSRHKNLELFPKTQINNHGNDKRGGLIWEWDPSRHREVAKQLGPAFKGSALKAKEPTLHRHIDHFVERMKTLGSGPEGVSLPTWTNWLCVDISADMAYNREMNALKDMKTPPYLDILAGFNKALVVIQMSWRFPLLSFLKYPFLFTVMRPHSHIRDHSREQLESRIRRKSSPPHLDFFEQMVTENHKLPKDRDERRHLEQVAGQLLIAGYEPPANWLYFTVHHLLMSPGNLGTLTREIRDAFGSYGEISPSSAARLPYLTACLQEALRTMPNVLTGMPVVSPGATVDGNWIPQGVVCQSSMFALARSPRNFRDPLQFRPERWLSRGHPLHNARFDGDCRKDFHPFSMGPRMCAGKEIAWWQSRLFMAKILWVFDLEMVTGQQIDMDRDLRGWGMVVKPEFRVRFTTAAHAKKTGVIH</sequence>
<organism evidence="8 9">
    <name type="scientific">Apiospora arundinis</name>
    <dbReference type="NCBI Taxonomy" id="335852"/>
    <lineage>
        <taxon>Eukaryota</taxon>
        <taxon>Fungi</taxon>
        <taxon>Dikarya</taxon>
        <taxon>Ascomycota</taxon>
        <taxon>Pezizomycotina</taxon>
        <taxon>Sordariomycetes</taxon>
        <taxon>Xylariomycetidae</taxon>
        <taxon>Amphisphaeriales</taxon>
        <taxon>Apiosporaceae</taxon>
        <taxon>Apiospora</taxon>
    </lineage>
</organism>
<dbReference type="InterPro" id="IPR036396">
    <property type="entry name" value="Cyt_P450_sf"/>
</dbReference>
<comment type="similarity">
    <text evidence="2 6">Belongs to the cytochrome P450 family.</text>
</comment>